<evidence type="ECO:0000313" key="1">
    <source>
        <dbReference type="EMBL" id="KAK4472235.1"/>
    </source>
</evidence>
<evidence type="ECO:0000313" key="2">
    <source>
        <dbReference type="Proteomes" id="UP001292079"/>
    </source>
</evidence>
<accession>A0AAE1ZDS4</accession>
<proteinExistence type="predicted"/>
<comment type="caution">
    <text evidence="1">The sequence shown here is derived from an EMBL/GenBank/DDBJ whole genome shotgun (WGS) entry which is preliminary data.</text>
</comment>
<protein>
    <submittedName>
        <fullName evidence="1">Uncharacterized protein</fullName>
    </submittedName>
</protein>
<dbReference type="EMBL" id="JALJAT010000002">
    <property type="protein sequence ID" value="KAK4472235.1"/>
    <property type="molecule type" value="Genomic_DNA"/>
</dbReference>
<sequence>MEPNTFLWDTCGPHCIITALGGGIIQLKYALETVKLLLQKSPNNLDTVIQLTFNNLHKFQIKYNVLKSSEEFQKLTSVNLSKCCNRNGLLAYCNPMIASQILVHIALNQK</sequence>
<reference evidence="1" key="1">
    <citation type="submission" date="2022-04" db="EMBL/GenBank/DDBJ databases">
        <authorList>
            <person name="Xu L."/>
            <person name="Lv Z."/>
        </authorList>
    </citation>
    <scope>NUCLEOTIDE SEQUENCE</scope>
    <source>
        <strain evidence="1">LV_2022a</strain>
    </source>
</reference>
<organism evidence="1 2">
    <name type="scientific">Schistosoma mekongi</name>
    <name type="common">Parasitic worm</name>
    <dbReference type="NCBI Taxonomy" id="38744"/>
    <lineage>
        <taxon>Eukaryota</taxon>
        <taxon>Metazoa</taxon>
        <taxon>Spiralia</taxon>
        <taxon>Lophotrochozoa</taxon>
        <taxon>Platyhelminthes</taxon>
        <taxon>Trematoda</taxon>
        <taxon>Digenea</taxon>
        <taxon>Strigeidida</taxon>
        <taxon>Schistosomatoidea</taxon>
        <taxon>Schistosomatidae</taxon>
        <taxon>Schistosoma</taxon>
    </lineage>
</organism>
<dbReference type="AlphaFoldDB" id="A0AAE1ZDS4"/>
<reference evidence="1" key="2">
    <citation type="journal article" date="2023" name="Infect Dis Poverty">
        <title>Chromosome-scale genome of the human blood fluke Schistosoma mekongi and its implications for public health.</title>
        <authorList>
            <person name="Zhou M."/>
            <person name="Xu L."/>
            <person name="Xu D."/>
            <person name="Chen W."/>
            <person name="Khan J."/>
            <person name="Hu Y."/>
            <person name="Huang H."/>
            <person name="Wei H."/>
            <person name="Zhang Y."/>
            <person name="Chusongsang P."/>
            <person name="Tanasarnprasert K."/>
            <person name="Hu X."/>
            <person name="Limpanont Y."/>
            <person name="Lv Z."/>
        </authorList>
    </citation>
    <scope>NUCLEOTIDE SEQUENCE</scope>
    <source>
        <strain evidence="1">LV_2022a</strain>
    </source>
</reference>
<dbReference type="Proteomes" id="UP001292079">
    <property type="component" value="Unassembled WGS sequence"/>
</dbReference>
<dbReference type="Gene3D" id="3.40.190.80">
    <property type="match status" value="1"/>
</dbReference>
<gene>
    <name evidence="1" type="ORF">MN116_002658</name>
</gene>
<keyword evidence="2" id="KW-1185">Reference proteome</keyword>
<name>A0AAE1ZDS4_SCHME</name>